<accession>A0AB39KUV2</accession>
<protein>
    <submittedName>
        <fullName evidence="5">S9 family peptidase</fullName>
        <ecNumber evidence="5">3.4.-.-</ecNumber>
    </submittedName>
</protein>
<reference evidence="5" key="1">
    <citation type="submission" date="2024-06" db="EMBL/GenBank/DDBJ databases">
        <title>Caulobacter inopinatus, sp. nov.</title>
        <authorList>
            <person name="Donachie S.P."/>
        </authorList>
    </citation>
    <scope>NUCLEOTIDE SEQUENCE</scope>
    <source>
        <strain evidence="5">73W</strain>
    </source>
</reference>
<proteinExistence type="predicted"/>
<feature type="signal peptide" evidence="3">
    <location>
        <begin position="1"/>
        <end position="20"/>
    </location>
</feature>
<sequence length="680" mass="73040">MRRASLAALLLLATVSPAVAAPAEAPSRIFQPQDIFGLEYAGDPQISADGKTVAYVRNSYDIMTDRAKRAIWTIDVASGAHSPLVAGAGSYGSPRWSPDGKRLAYVSTEEGRPQLFVRWMGTGEAVRVASLPQSPGSISWSPDGQAIAFSMFVPSDAPKLGAPLAKPEGAQWAEPLKVTTEINYKADGQGVLRTGFTHVFTVSADGGAPRQLTFGEFDDRSPLSWTPDGRSIFLSARRGDDWRRNGNSEVYKLSAIDGRLTALTNRNGPDDEPTVSPDGKLIAYTGYDDKLMGYHNRRLYVMNADGSNSRVLTGSLDRSVGSPQWAADGKSVYVDYDDEGMTKVGRVTLDGRFSTVATGLTGEGMDRPYSGGAFSVADNGAIAVTVGTPTQPSDIAVVQGGKARQLTRLNQSLFTGKALAKVEPLAVKSSFDQRPVGAWIATPPNFDPTKKYPLILEIHGGPFSAYGPAFATDVQLYAAAGYVVLYTNPRGSTSYGEEFANLIHHNYPSQDYDDLISAVDAAIAKGFVDPDNLFVTGGSGGGVLTAWIIGKTNRFKAAAVQKPVINWSSQILTSDGAVTQSKYWFGKMPWEDPEGYWKRSPLSLVGNVTTPTMVVVGEQDMRTPVSEAEQYYTALQIRKVPTTLVKVPGAGHGSFAARPSQSAAKTNAILAWFDRYRAKN</sequence>
<feature type="chain" id="PRO_5044246689" evidence="3">
    <location>
        <begin position="21"/>
        <end position="680"/>
    </location>
</feature>
<evidence type="ECO:0000256" key="2">
    <source>
        <dbReference type="ARBA" id="ARBA00022825"/>
    </source>
</evidence>
<dbReference type="InterPro" id="IPR011659">
    <property type="entry name" value="WD40"/>
</dbReference>
<evidence type="ECO:0000256" key="1">
    <source>
        <dbReference type="ARBA" id="ARBA00022801"/>
    </source>
</evidence>
<dbReference type="Pfam" id="PF07676">
    <property type="entry name" value="PD40"/>
    <property type="match status" value="4"/>
</dbReference>
<dbReference type="EC" id="3.4.-.-" evidence="5"/>
<dbReference type="Gene3D" id="2.120.10.30">
    <property type="entry name" value="TolB, C-terminal domain"/>
    <property type="match status" value="3"/>
</dbReference>
<evidence type="ECO:0000256" key="3">
    <source>
        <dbReference type="SAM" id="SignalP"/>
    </source>
</evidence>
<dbReference type="InterPro" id="IPR029058">
    <property type="entry name" value="AB_hydrolase_fold"/>
</dbReference>
<dbReference type="EMBL" id="CP158375">
    <property type="protein sequence ID" value="XDO97483.1"/>
    <property type="molecule type" value="Genomic_DNA"/>
</dbReference>
<dbReference type="RefSeq" id="WP_369060728.1">
    <property type="nucleotide sequence ID" value="NZ_CP158375.1"/>
</dbReference>
<dbReference type="GO" id="GO:0006508">
    <property type="term" value="P:proteolysis"/>
    <property type="evidence" value="ECO:0007669"/>
    <property type="project" value="InterPro"/>
</dbReference>
<keyword evidence="1 5" id="KW-0378">Hydrolase</keyword>
<keyword evidence="3" id="KW-0732">Signal</keyword>
<dbReference type="InterPro" id="IPR011042">
    <property type="entry name" value="6-blade_b-propeller_TolB-like"/>
</dbReference>
<organism evidence="5">
    <name type="scientific">Caulobacter sp. 73W</name>
    <dbReference type="NCBI Taxonomy" id="3161137"/>
    <lineage>
        <taxon>Bacteria</taxon>
        <taxon>Pseudomonadati</taxon>
        <taxon>Pseudomonadota</taxon>
        <taxon>Alphaproteobacteria</taxon>
        <taxon>Caulobacterales</taxon>
        <taxon>Caulobacteraceae</taxon>
        <taxon>Caulobacter</taxon>
    </lineage>
</organism>
<evidence type="ECO:0000313" key="5">
    <source>
        <dbReference type="EMBL" id="XDO97483.1"/>
    </source>
</evidence>
<feature type="domain" description="Peptidase S9 prolyl oligopeptidase catalytic" evidence="4">
    <location>
        <begin position="469"/>
        <end position="676"/>
    </location>
</feature>
<name>A0AB39KUV2_9CAUL</name>
<evidence type="ECO:0000259" key="4">
    <source>
        <dbReference type="Pfam" id="PF00326"/>
    </source>
</evidence>
<keyword evidence="2" id="KW-0720">Serine protease</keyword>
<dbReference type="AlphaFoldDB" id="A0AB39KUV2"/>
<dbReference type="InterPro" id="IPR001375">
    <property type="entry name" value="Peptidase_S9_cat"/>
</dbReference>
<dbReference type="PANTHER" id="PTHR42776:SF27">
    <property type="entry name" value="DIPEPTIDYL PEPTIDASE FAMILY MEMBER 6"/>
    <property type="match status" value="1"/>
</dbReference>
<dbReference type="SUPFAM" id="SSF53474">
    <property type="entry name" value="alpha/beta-Hydrolases"/>
    <property type="match status" value="1"/>
</dbReference>
<dbReference type="PANTHER" id="PTHR42776">
    <property type="entry name" value="SERINE PEPTIDASE S9 FAMILY MEMBER"/>
    <property type="match status" value="1"/>
</dbReference>
<dbReference type="SUPFAM" id="SSF82171">
    <property type="entry name" value="DPP6 N-terminal domain-like"/>
    <property type="match status" value="1"/>
</dbReference>
<dbReference type="Gene3D" id="3.40.50.1820">
    <property type="entry name" value="alpha/beta hydrolase"/>
    <property type="match status" value="1"/>
</dbReference>
<dbReference type="GO" id="GO:0004252">
    <property type="term" value="F:serine-type endopeptidase activity"/>
    <property type="evidence" value="ECO:0007669"/>
    <property type="project" value="TreeGrafter"/>
</dbReference>
<gene>
    <name evidence="5" type="ORF">ABOZ73_03425</name>
</gene>
<keyword evidence="2" id="KW-0645">Protease</keyword>
<dbReference type="Pfam" id="PF00326">
    <property type="entry name" value="Peptidase_S9"/>
    <property type="match status" value="1"/>
</dbReference>